<evidence type="ECO:0000256" key="1">
    <source>
        <dbReference type="ARBA" id="ARBA00004255"/>
    </source>
</evidence>
<evidence type="ECO:0000256" key="4">
    <source>
        <dbReference type="ARBA" id="ARBA00023136"/>
    </source>
</evidence>
<name>A0A543D140_9PSEU</name>
<dbReference type="RefSeq" id="WP_142062807.1">
    <property type="nucleotide sequence ID" value="NZ_VFPA01000006.1"/>
</dbReference>
<comment type="caution">
    <text evidence="5">The sequence shown here is derived from an EMBL/GenBank/DDBJ whole genome shotgun (WGS) entry which is preliminary data.</text>
</comment>
<keyword evidence="2" id="KW-0333">Golgi apparatus</keyword>
<proteinExistence type="predicted"/>
<dbReference type="InterPro" id="IPR038261">
    <property type="entry name" value="GPP34-like_sf"/>
</dbReference>
<dbReference type="GO" id="GO:0012505">
    <property type="term" value="C:endomembrane system"/>
    <property type="evidence" value="ECO:0007669"/>
    <property type="project" value="UniProtKB-ARBA"/>
</dbReference>
<comment type="subcellular location">
    <subcellularLocation>
        <location evidence="1">Golgi apparatus membrane</location>
        <topology evidence="1">Peripheral membrane protein</topology>
        <orientation evidence="1">Cytoplasmic side</orientation>
    </subcellularLocation>
</comment>
<reference evidence="5 6" key="1">
    <citation type="submission" date="2019-06" db="EMBL/GenBank/DDBJ databases">
        <title>Sequencing the genomes of 1000 actinobacteria strains.</title>
        <authorList>
            <person name="Klenk H.-P."/>
        </authorList>
    </citation>
    <scope>NUCLEOTIDE SEQUENCE [LARGE SCALE GENOMIC DNA]</scope>
    <source>
        <strain evidence="5 6">DSM 45301</strain>
    </source>
</reference>
<organism evidence="5 6">
    <name type="scientific">Pseudonocardia kunmingensis</name>
    <dbReference type="NCBI Taxonomy" id="630975"/>
    <lineage>
        <taxon>Bacteria</taxon>
        <taxon>Bacillati</taxon>
        <taxon>Actinomycetota</taxon>
        <taxon>Actinomycetes</taxon>
        <taxon>Pseudonocardiales</taxon>
        <taxon>Pseudonocardiaceae</taxon>
        <taxon>Pseudonocardia</taxon>
    </lineage>
</organism>
<evidence type="ECO:0000256" key="2">
    <source>
        <dbReference type="ARBA" id="ARBA00023034"/>
    </source>
</evidence>
<dbReference type="Gene3D" id="1.10.3630.10">
    <property type="entry name" value="yeast vps74-n-term truncation variant domain like"/>
    <property type="match status" value="1"/>
</dbReference>
<dbReference type="Pfam" id="PF05719">
    <property type="entry name" value="GPP34"/>
    <property type="match status" value="1"/>
</dbReference>
<keyword evidence="4" id="KW-0472">Membrane</keyword>
<dbReference type="GO" id="GO:0070273">
    <property type="term" value="F:phosphatidylinositol-4-phosphate binding"/>
    <property type="evidence" value="ECO:0007669"/>
    <property type="project" value="InterPro"/>
</dbReference>
<evidence type="ECO:0000313" key="5">
    <source>
        <dbReference type="EMBL" id="TQM03055.1"/>
    </source>
</evidence>
<evidence type="ECO:0000256" key="3">
    <source>
        <dbReference type="ARBA" id="ARBA00023121"/>
    </source>
</evidence>
<protein>
    <submittedName>
        <fullName evidence="5">Golgi phosphoprotein 3 GPP34</fullName>
    </submittedName>
</protein>
<dbReference type="InterPro" id="IPR008628">
    <property type="entry name" value="GPP34-like"/>
</dbReference>
<dbReference type="EMBL" id="VFPA01000006">
    <property type="protein sequence ID" value="TQM03055.1"/>
    <property type="molecule type" value="Genomic_DNA"/>
</dbReference>
<dbReference type="GO" id="GO:0005737">
    <property type="term" value="C:cytoplasm"/>
    <property type="evidence" value="ECO:0007669"/>
    <property type="project" value="UniProtKB-ARBA"/>
</dbReference>
<keyword evidence="6" id="KW-1185">Reference proteome</keyword>
<dbReference type="Proteomes" id="UP000315677">
    <property type="component" value="Unassembled WGS sequence"/>
</dbReference>
<sequence>MTGPAPADPVSRDKLAARMFLILHDPFTGKALVRASAVRIAVAGAELADLALARPGRGQLVALENDRVVLAGTRPRRLDYISSFVVDSIRSQPEAHSATVWTAALADHVFDLVLAQLITEGVVQRQQGGLFGRSSRRFPAVDLLAAAGPRVRLEHALRSDTRADGAGAPDDERALDEETAVLLAVLAAVGGERTLDLDRAARRRLTAAAADALPLDLRNLVTGIEVAHASGELPQTLRLRTSDK</sequence>
<keyword evidence="3" id="KW-0446">Lipid-binding</keyword>
<dbReference type="OrthoDB" id="3578944at2"/>
<accession>A0A543D140</accession>
<dbReference type="AlphaFoldDB" id="A0A543D140"/>
<evidence type="ECO:0000313" key="6">
    <source>
        <dbReference type="Proteomes" id="UP000315677"/>
    </source>
</evidence>
<gene>
    <name evidence="5" type="ORF">FB558_7703</name>
</gene>